<sequence>MKYQTVFACLLLFIGSVAQADVTRDGQGKTYLMHAIIKNEEQRAEIKAGKNSYISDMFFSGFSRLFSVKTRKNMQQARTFYNNNNQEQSAQLLGNVQGLVQLYTPGQLQLQATDHKGYSALNYCKTPEMYTLLRSHGAPFRYDAFLYIYGKKCILSTAAAGLFGCVAYQLYNK</sequence>
<evidence type="ECO:0000313" key="2">
    <source>
        <dbReference type="EMBL" id="AXK60355.1"/>
    </source>
</evidence>
<dbReference type="RefSeq" id="WP_115585370.1">
    <property type="nucleotide sequence ID" value="NZ_CP025544.1"/>
</dbReference>
<name>A0A345ZAN8_9BACT</name>
<keyword evidence="3" id="KW-1185">Reference proteome</keyword>
<accession>A0A345ZAN8</accession>
<dbReference type="KEGG" id="cdes:C0J27_01140"/>
<dbReference type="Gene3D" id="1.25.40.20">
    <property type="entry name" value="Ankyrin repeat-containing domain"/>
    <property type="match status" value="1"/>
</dbReference>
<evidence type="ECO:0000256" key="1">
    <source>
        <dbReference type="SAM" id="SignalP"/>
    </source>
</evidence>
<dbReference type="AlphaFoldDB" id="A0A345ZAN8"/>
<dbReference type="InterPro" id="IPR036770">
    <property type="entry name" value="Ankyrin_rpt-contain_sf"/>
</dbReference>
<keyword evidence="1" id="KW-0732">Signal</keyword>
<organism evidence="2 3">
    <name type="scientific">Candidatus Chromulinivorax destructor</name>
    <dbReference type="NCBI Taxonomy" id="2066483"/>
    <lineage>
        <taxon>Bacteria</taxon>
        <taxon>Candidatus Babelota</taxon>
        <taxon>Candidatus Babeliae</taxon>
        <taxon>Candidatus Babeliales</taxon>
        <taxon>Candidatus Chromulinivoraceae</taxon>
        <taxon>Candidatus Chromulinivorax</taxon>
    </lineage>
</organism>
<feature type="signal peptide" evidence="1">
    <location>
        <begin position="1"/>
        <end position="20"/>
    </location>
</feature>
<reference evidence="2 3" key="1">
    <citation type="submission" date="2017-12" db="EMBL/GenBank/DDBJ databases">
        <title>Chromulinavorax destructans is a abundant pathogen of dominant heterotrophic picoflagllates.</title>
        <authorList>
            <person name="Deeg C.M."/>
            <person name="Zimmer M."/>
            <person name="Suttle C.A."/>
        </authorList>
    </citation>
    <scope>NUCLEOTIDE SEQUENCE [LARGE SCALE GENOMIC DNA]</scope>
    <source>
        <strain evidence="2 3">SeV1</strain>
    </source>
</reference>
<feature type="chain" id="PRO_5016740421" evidence="1">
    <location>
        <begin position="21"/>
        <end position="173"/>
    </location>
</feature>
<gene>
    <name evidence="2" type="ORF">C0J27_01140</name>
</gene>
<evidence type="ECO:0000313" key="3">
    <source>
        <dbReference type="Proteomes" id="UP000254834"/>
    </source>
</evidence>
<dbReference type="Proteomes" id="UP000254834">
    <property type="component" value="Chromosome"/>
</dbReference>
<dbReference type="EMBL" id="CP025544">
    <property type="protein sequence ID" value="AXK60355.1"/>
    <property type="molecule type" value="Genomic_DNA"/>
</dbReference>
<proteinExistence type="predicted"/>
<protein>
    <submittedName>
        <fullName evidence="2">Uncharacterized protein</fullName>
    </submittedName>
</protein>